<name>A0A6P2BZJ7_9ACTN</name>
<protein>
    <submittedName>
        <fullName evidence="3">PIG-L family deacetylase</fullName>
    </submittedName>
</protein>
<dbReference type="InterPro" id="IPR024078">
    <property type="entry name" value="LmbE-like_dom_sf"/>
</dbReference>
<feature type="compositionally biased region" description="Low complexity" evidence="2">
    <location>
        <begin position="1"/>
        <end position="23"/>
    </location>
</feature>
<dbReference type="AlphaFoldDB" id="A0A6P2BZJ7"/>
<dbReference type="Pfam" id="PF02585">
    <property type="entry name" value="PIG-L"/>
    <property type="match status" value="1"/>
</dbReference>
<dbReference type="EMBL" id="RPFW01000003">
    <property type="protein sequence ID" value="TVZ04340.1"/>
    <property type="molecule type" value="Genomic_DNA"/>
</dbReference>
<accession>A0A6P2BZJ7</accession>
<dbReference type="OrthoDB" id="3514174at2"/>
<evidence type="ECO:0000256" key="1">
    <source>
        <dbReference type="ARBA" id="ARBA00022833"/>
    </source>
</evidence>
<keyword evidence="1" id="KW-0862">Zinc</keyword>
<gene>
    <name evidence="3" type="ORF">EAS64_18370</name>
</gene>
<dbReference type="Proteomes" id="UP000460272">
    <property type="component" value="Unassembled WGS sequence"/>
</dbReference>
<feature type="region of interest" description="Disordered" evidence="2">
    <location>
        <begin position="1"/>
        <end position="86"/>
    </location>
</feature>
<organism evidence="3 4">
    <name type="scientific">Trebonia kvetii</name>
    <dbReference type="NCBI Taxonomy" id="2480626"/>
    <lineage>
        <taxon>Bacteria</taxon>
        <taxon>Bacillati</taxon>
        <taxon>Actinomycetota</taxon>
        <taxon>Actinomycetes</taxon>
        <taxon>Streptosporangiales</taxon>
        <taxon>Treboniaceae</taxon>
        <taxon>Trebonia</taxon>
    </lineage>
</organism>
<comment type="caution">
    <text evidence="3">The sequence shown here is derived from an EMBL/GenBank/DDBJ whole genome shotgun (WGS) entry which is preliminary data.</text>
</comment>
<reference evidence="3 4" key="1">
    <citation type="submission" date="2018-11" db="EMBL/GenBank/DDBJ databases">
        <title>Trebonia kvetii gen.nov., sp.nov., a novel acidophilic actinobacterium, and proposal of the new actinobacterial family Treboniaceae fam. nov.</title>
        <authorList>
            <person name="Rapoport D."/>
            <person name="Sagova-Mareckova M."/>
            <person name="Sedlacek I."/>
            <person name="Provaznik J."/>
            <person name="Kralova S."/>
            <person name="Pavlinic D."/>
            <person name="Benes V."/>
            <person name="Kopecky J."/>
        </authorList>
    </citation>
    <scope>NUCLEOTIDE SEQUENCE [LARGE SCALE GENOMIC DNA]</scope>
    <source>
        <strain evidence="3 4">15Tr583</strain>
    </source>
</reference>
<sequence length="306" mass="32271">MSPGPSTTPARPSSTCRRPTPWSRTRRRPVAPSRLHSSCTRAPPASARVNVLAGADAGRRQDRRTPRGGRMTAKSPTISPSPQTTASGALPVAVSVLAVTARPGQESADLGGILQVFRGSGARLSLLCMTRGEATPVGLGAARAEAVRPWEVQMAASILGVHEVTVANYRDGALHQHRPAELAERIGRAVRRHAPDMVLVVAPEAGDVGDLAVAQAASVVAAQAGVPLVARTRHDAPCSWTVPLGESAEIIRAIQHSAVAAHASQPELLRAVIGRLDLLEDTEPLRWLRFPRRTPAQRSPGYITAG</sequence>
<keyword evidence="4" id="KW-1185">Reference proteome</keyword>
<proteinExistence type="predicted"/>
<dbReference type="InterPro" id="IPR003737">
    <property type="entry name" value="GlcNAc_PI_deacetylase-related"/>
</dbReference>
<evidence type="ECO:0000313" key="4">
    <source>
        <dbReference type="Proteomes" id="UP000460272"/>
    </source>
</evidence>
<dbReference type="GO" id="GO:0016137">
    <property type="term" value="P:glycoside metabolic process"/>
    <property type="evidence" value="ECO:0007669"/>
    <property type="project" value="UniProtKB-ARBA"/>
</dbReference>
<evidence type="ECO:0000256" key="2">
    <source>
        <dbReference type="SAM" id="MobiDB-lite"/>
    </source>
</evidence>
<dbReference type="Gene3D" id="3.40.50.10320">
    <property type="entry name" value="LmbE-like"/>
    <property type="match status" value="1"/>
</dbReference>
<dbReference type="SUPFAM" id="SSF102588">
    <property type="entry name" value="LmbE-like"/>
    <property type="match status" value="1"/>
</dbReference>
<feature type="compositionally biased region" description="Polar residues" evidence="2">
    <location>
        <begin position="74"/>
        <end position="86"/>
    </location>
</feature>
<evidence type="ECO:0000313" key="3">
    <source>
        <dbReference type="EMBL" id="TVZ04340.1"/>
    </source>
</evidence>